<sequence length="334" mass="37380">MAQVRFAFLVILLYCGNDIFAQNDSLRPVVFTGVANMEVRFGPNCMGNEQASLSCPHIIIGGRLSLLNGWSVTSEFEYEHLYENHEWSHNLDNEFCTNTLYVTKSFTEALNVKAGIVGIPVGMTNSRGPALTIDDPESEADILPMVWHESGISLFGEYKRLAYSVTATSYLNTFEVLGLAARADYRVAKSLRLGFSGYIGKRCHGMIGRETSEQYSCASLNYLSLDMDYSVNGFLLDGSMIYCSVGNGKSFGCECGYDLMFNSDDSKFHSQIIPFLRYDYVCSKFLNNTKKYTLGMNIVPIPNLIFKTEYGIRDYECLETSTQFALSLGYTVSF</sequence>
<dbReference type="Proteomes" id="UP001319045">
    <property type="component" value="Chromosome"/>
</dbReference>
<accession>A0ABM7P073</accession>
<protein>
    <submittedName>
        <fullName evidence="1">Uncharacterized protein</fullName>
    </submittedName>
</protein>
<reference evidence="1 2" key="1">
    <citation type="journal article" date="2022" name="Int. J. Syst. Evol. Microbiol.">
        <title>Prevotella herbatica sp. nov., a plant polysaccharide-decomposing anaerobic bacterium isolated from a methanogenic reactor.</title>
        <authorList>
            <person name="Uek A."/>
            <person name="Tonouchi A."/>
            <person name="Kaku N."/>
            <person name="Ueki K."/>
        </authorList>
    </citation>
    <scope>NUCLEOTIDE SEQUENCE [LARGE SCALE GENOMIC DNA]</scope>
    <source>
        <strain evidence="1 2">WR041</strain>
    </source>
</reference>
<evidence type="ECO:0000313" key="1">
    <source>
        <dbReference type="EMBL" id="BCS86175.1"/>
    </source>
</evidence>
<keyword evidence="2" id="KW-1185">Reference proteome</keyword>
<dbReference type="RefSeq" id="WP_207153755.1">
    <property type="nucleotide sequence ID" value="NZ_AP024484.1"/>
</dbReference>
<organism evidence="1 2">
    <name type="scientific">Prevotella herbatica</name>
    <dbReference type="NCBI Taxonomy" id="2801997"/>
    <lineage>
        <taxon>Bacteria</taxon>
        <taxon>Pseudomonadati</taxon>
        <taxon>Bacteroidota</taxon>
        <taxon>Bacteroidia</taxon>
        <taxon>Bacteroidales</taxon>
        <taxon>Prevotellaceae</taxon>
        <taxon>Prevotella</taxon>
    </lineage>
</organism>
<name>A0ABM7P073_9BACT</name>
<proteinExistence type="predicted"/>
<dbReference type="EMBL" id="AP024484">
    <property type="protein sequence ID" value="BCS86175.1"/>
    <property type="molecule type" value="Genomic_DNA"/>
</dbReference>
<gene>
    <name evidence="1" type="ORF">prwr041_20680</name>
</gene>
<dbReference type="SUPFAM" id="SSF56935">
    <property type="entry name" value="Porins"/>
    <property type="match status" value="1"/>
</dbReference>
<evidence type="ECO:0000313" key="2">
    <source>
        <dbReference type="Proteomes" id="UP001319045"/>
    </source>
</evidence>